<protein>
    <submittedName>
        <fullName evidence="1">Uncharacterized protein</fullName>
    </submittedName>
</protein>
<proteinExistence type="predicted"/>
<dbReference type="Proteomes" id="UP000291084">
    <property type="component" value="Chromosome 11"/>
</dbReference>
<keyword evidence="2" id="KW-1185">Reference proteome</keyword>
<dbReference type="OrthoDB" id="2021019at2759"/>
<accession>A0A0S3T6N6</accession>
<reference evidence="1 2" key="1">
    <citation type="journal article" date="2015" name="Sci. Rep.">
        <title>The power of single molecule real-time sequencing technology in the de novo assembly of a eukaryotic genome.</title>
        <authorList>
            <person name="Sakai H."/>
            <person name="Naito K."/>
            <person name="Ogiso-Tanaka E."/>
            <person name="Takahashi Y."/>
            <person name="Iseki K."/>
            <person name="Muto C."/>
            <person name="Satou K."/>
            <person name="Teruya K."/>
            <person name="Shiroma A."/>
            <person name="Shimoji M."/>
            <person name="Hirano T."/>
            <person name="Itoh T."/>
            <person name="Kaga A."/>
            <person name="Tomooka N."/>
        </authorList>
    </citation>
    <scope>NUCLEOTIDE SEQUENCE [LARGE SCALE GENOMIC DNA]</scope>
    <source>
        <strain evidence="2">cv. Shumari</strain>
    </source>
</reference>
<evidence type="ECO:0000313" key="1">
    <source>
        <dbReference type="EMBL" id="BAU00882.1"/>
    </source>
</evidence>
<dbReference type="EMBL" id="AP015044">
    <property type="protein sequence ID" value="BAU00882.1"/>
    <property type="molecule type" value="Genomic_DNA"/>
</dbReference>
<name>A0A0S3T6N6_PHAAN</name>
<sequence length="111" mass="12060">MKTCEVEITEDVMAFSCTPQMVPGTNKSSASIVADPHSNNFLDGSEADVCEPSSCAPCTEGLLLLLDQAVEQGCALVLDDKFLDDDYIYQTTMAFSKSTPPEPLYKLSDRL</sequence>
<organism evidence="1 2">
    <name type="scientific">Vigna angularis var. angularis</name>
    <dbReference type="NCBI Taxonomy" id="157739"/>
    <lineage>
        <taxon>Eukaryota</taxon>
        <taxon>Viridiplantae</taxon>
        <taxon>Streptophyta</taxon>
        <taxon>Embryophyta</taxon>
        <taxon>Tracheophyta</taxon>
        <taxon>Spermatophyta</taxon>
        <taxon>Magnoliopsida</taxon>
        <taxon>eudicotyledons</taxon>
        <taxon>Gunneridae</taxon>
        <taxon>Pentapetalae</taxon>
        <taxon>rosids</taxon>
        <taxon>fabids</taxon>
        <taxon>Fabales</taxon>
        <taxon>Fabaceae</taxon>
        <taxon>Papilionoideae</taxon>
        <taxon>50 kb inversion clade</taxon>
        <taxon>NPAAA clade</taxon>
        <taxon>indigoferoid/millettioid clade</taxon>
        <taxon>Phaseoleae</taxon>
        <taxon>Vigna</taxon>
    </lineage>
</organism>
<gene>
    <name evidence="1" type="primary">Vigan.11G001500</name>
    <name evidence="1" type="ORF">VIGAN_11001500</name>
</gene>
<dbReference type="AlphaFoldDB" id="A0A0S3T6N6"/>
<evidence type="ECO:0000313" key="2">
    <source>
        <dbReference type="Proteomes" id="UP000291084"/>
    </source>
</evidence>